<dbReference type="RefSeq" id="WP_194021013.1">
    <property type="nucleotide sequence ID" value="NZ_JADEVV010000072.1"/>
</dbReference>
<proteinExistence type="predicted"/>
<comment type="caution">
    <text evidence="1">The sequence shown here is derived from an EMBL/GenBank/DDBJ whole genome shotgun (WGS) entry which is preliminary data.</text>
</comment>
<organism evidence="1 2">
    <name type="scientific">Synechocystis salina LEGE 00031</name>
    <dbReference type="NCBI Taxonomy" id="1828736"/>
    <lineage>
        <taxon>Bacteria</taxon>
        <taxon>Bacillati</taxon>
        <taxon>Cyanobacteriota</taxon>
        <taxon>Cyanophyceae</taxon>
        <taxon>Synechococcales</taxon>
        <taxon>Merismopediaceae</taxon>
        <taxon>Synechocystis</taxon>
    </lineage>
</organism>
<keyword evidence="2" id="KW-1185">Reference proteome</keyword>
<sequence>MLSVQTQPTAKVFHFQGSGDHLTKLDLQHRKTGELGTLHIYSRNPLSIAEVKDSIATAFNCDRWAWRQLNVTAEYCPF</sequence>
<protein>
    <submittedName>
        <fullName evidence="1">Uncharacterized protein</fullName>
    </submittedName>
</protein>
<name>A0ABR9VW41_9SYNC</name>
<evidence type="ECO:0000313" key="2">
    <source>
        <dbReference type="Proteomes" id="UP000658720"/>
    </source>
</evidence>
<dbReference type="EMBL" id="JADEVV010000072">
    <property type="protein sequence ID" value="MBE9255585.1"/>
    <property type="molecule type" value="Genomic_DNA"/>
</dbReference>
<reference evidence="1 2" key="1">
    <citation type="submission" date="2020-10" db="EMBL/GenBank/DDBJ databases">
        <authorList>
            <person name="Castelo-Branco R."/>
            <person name="Eusebio N."/>
            <person name="Adriana R."/>
            <person name="Vieira A."/>
            <person name="Brugerolle De Fraissinette N."/>
            <person name="Rezende De Castro R."/>
            <person name="Schneider M.P."/>
            <person name="Vasconcelos V."/>
            <person name="Leao P.N."/>
        </authorList>
    </citation>
    <scope>NUCLEOTIDE SEQUENCE [LARGE SCALE GENOMIC DNA]</scope>
    <source>
        <strain evidence="1 2">LEGE 00031</strain>
    </source>
</reference>
<dbReference type="Proteomes" id="UP000658720">
    <property type="component" value="Unassembled WGS sequence"/>
</dbReference>
<accession>A0ABR9VW41</accession>
<evidence type="ECO:0000313" key="1">
    <source>
        <dbReference type="EMBL" id="MBE9255585.1"/>
    </source>
</evidence>
<gene>
    <name evidence="1" type="ORF">IQ217_17445</name>
</gene>